<dbReference type="Proteomes" id="UP000503011">
    <property type="component" value="Chromosome"/>
</dbReference>
<accession>A0A6F8YBP7</accession>
<name>A0A6F8YBP7_9ACTN</name>
<sequence>MPLTTWFLTAPERDNDVSDIPAWTSGNTTEPLIHGSTYFDRLVAAVEAMSEGDHLFFTDWRGNPDERLRPAGTQPCATAAATTPTTAATRGSCGCPTGTARTRPGTTCSSS</sequence>
<protein>
    <submittedName>
        <fullName evidence="2">Uncharacterized protein</fullName>
    </submittedName>
</protein>
<keyword evidence="3" id="KW-1185">Reference proteome</keyword>
<proteinExistence type="predicted"/>
<feature type="region of interest" description="Disordered" evidence="1">
    <location>
        <begin position="80"/>
        <end position="111"/>
    </location>
</feature>
<dbReference type="EMBL" id="AP022871">
    <property type="protein sequence ID" value="BCB83532.1"/>
    <property type="molecule type" value="Genomic_DNA"/>
</dbReference>
<evidence type="ECO:0000313" key="2">
    <source>
        <dbReference type="EMBL" id="BCB83532.1"/>
    </source>
</evidence>
<reference evidence="2 3" key="1">
    <citation type="submission" date="2020-03" db="EMBL/GenBank/DDBJ databases">
        <title>Whole genome shotgun sequence of Phytohabitans suffuscus NBRC 105367.</title>
        <authorList>
            <person name="Komaki H."/>
            <person name="Tamura T."/>
        </authorList>
    </citation>
    <scope>NUCLEOTIDE SEQUENCE [LARGE SCALE GENOMIC DNA]</scope>
    <source>
        <strain evidence="2 3">NBRC 105367</strain>
    </source>
</reference>
<evidence type="ECO:0000313" key="3">
    <source>
        <dbReference type="Proteomes" id="UP000503011"/>
    </source>
</evidence>
<reference evidence="2 3" key="2">
    <citation type="submission" date="2020-03" db="EMBL/GenBank/DDBJ databases">
        <authorList>
            <person name="Ichikawa N."/>
            <person name="Kimura A."/>
            <person name="Kitahashi Y."/>
            <person name="Uohara A."/>
        </authorList>
    </citation>
    <scope>NUCLEOTIDE SEQUENCE [LARGE SCALE GENOMIC DNA]</scope>
    <source>
        <strain evidence="2 3">NBRC 105367</strain>
    </source>
</reference>
<organism evidence="2 3">
    <name type="scientific">Phytohabitans suffuscus</name>
    <dbReference type="NCBI Taxonomy" id="624315"/>
    <lineage>
        <taxon>Bacteria</taxon>
        <taxon>Bacillati</taxon>
        <taxon>Actinomycetota</taxon>
        <taxon>Actinomycetes</taxon>
        <taxon>Micromonosporales</taxon>
        <taxon>Micromonosporaceae</taxon>
    </lineage>
</organism>
<dbReference type="AlphaFoldDB" id="A0A6F8YBP7"/>
<gene>
    <name evidence="2" type="ORF">Psuf_008450</name>
</gene>
<evidence type="ECO:0000256" key="1">
    <source>
        <dbReference type="SAM" id="MobiDB-lite"/>
    </source>
</evidence>
<dbReference type="KEGG" id="psuu:Psuf_008450"/>